<accession>A0A4R9C0N1</accession>
<evidence type="ECO:0000313" key="1">
    <source>
        <dbReference type="EMBL" id="TFD94015.1"/>
    </source>
</evidence>
<dbReference type="AlphaFoldDB" id="A0A4R9C0N1"/>
<organism evidence="1 2">
    <name type="scientific">Cryobacterium lactosi</name>
    <dbReference type="NCBI Taxonomy" id="1259202"/>
    <lineage>
        <taxon>Bacteria</taxon>
        <taxon>Bacillati</taxon>
        <taxon>Actinomycetota</taxon>
        <taxon>Actinomycetes</taxon>
        <taxon>Micrococcales</taxon>
        <taxon>Microbacteriaceae</taxon>
        <taxon>Cryobacterium</taxon>
    </lineage>
</organism>
<protein>
    <submittedName>
        <fullName evidence="1">Uncharacterized protein</fullName>
    </submittedName>
</protein>
<dbReference type="EMBL" id="SOHM01000007">
    <property type="protein sequence ID" value="TFD94015.1"/>
    <property type="molecule type" value="Genomic_DNA"/>
</dbReference>
<proteinExistence type="predicted"/>
<evidence type="ECO:0000313" key="2">
    <source>
        <dbReference type="Proteomes" id="UP000298468"/>
    </source>
</evidence>
<reference evidence="1 2" key="1">
    <citation type="submission" date="2019-03" db="EMBL/GenBank/DDBJ databases">
        <title>Genomics of glacier-inhabiting Cryobacterium strains.</title>
        <authorList>
            <person name="Liu Q."/>
            <person name="Xin Y.-H."/>
        </authorList>
    </citation>
    <scope>NUCLEOTIDE SEQUENCE [LARGE SCALE GENOMIC DNA]</scope>
    <source>
        <strain evidence="1 2">Sr59</strain>
    </source>
</reference>
<comment type="caution">
    <text evidence="1">The sequence shown here is derived from an EMBL/GenBank/DDBJ whole genome shotgun (WGS) entry which is preliminary data.</text>
</comment>
<dbReference type="Proteomes" id="UP000298468">
    <property type="component" value="Unassembled WGS sequence"/>
</dbReference>
<keyword evidence="2" id="KW-1185">Reference proteome</keyword>
<name>A0A4R9C0N1_9MICO</name>
<gene>
    <name evidence="1" type="ORF">E3T61_03180</name>
</gene>
<sequence length="144" mass="15676">MTTARELEAIFDAQAKRDRIQGSDHPAFGEGPAFWGYIRLDTETGMRGFSAKPSEQEARDLAASHPGYVTGLNPNQYPSIGVARIEFVTYVPPLDAHSAPLPNPFTKLLQSQAVRPISADLLPGLHELEKLFDATGSNGAQQTR</sequence>
<dbReference type="RefSeq" id="WP_134639445.1">
    <property type="nucleotide sequence ID" value="NZ_SOHM01000007.1"/>
</dbReference>